<dbReference type="EMBL" id="CP060784">
    <property type="protein sequence ID" value="QNP53621.1"/>
    <property type="molecule type" value="Genomic_DNA"/>
</dbReference>
<evidence type="ECO:0000313" key="2">
    <source>
        <dbReference type="Proteomes" id="UP000516093"/>
    </source>
</evidence>
<dbReference type="AlphaFoldDB" id="A0A7H0GZA5"/>
<dbReference type="KEGG" id="hqi:H9L05_08745"/>
<organism evidence="1 2">
    <name type="scientific">Hymenobacter qilianensis</name>
    <dbReference type="NCBI Taxonomy" id="1385715"/>
    <lineage>
        <taxon>Bacteria</taxon>
        <taxon>Pseudomonadati</taxon>
        <taxon>Bacteroidota</taxon>
        <taxon>Cytophagia</taxon>
        <taxon>Cytophagales</taxon>
        <taxon>Hymenobacteraceae</taxon>
        <taxon>Hymenobacter</taxon>
    </lineage>
</organism>
<gene>
    <name evidence="1" type="ORF">H9L05_08745</name>
</gene>
<keyword evidence="2" id="KW-1185">Reference proteome</keyword>
<dbReference type="RefSeq" id="WP_187733831.1">
    <property type="nucleotide sequence ID" value="NZ_BMFN01000001.1"/>
</dbReference>
<evidence type="ECO:0000313" key="1">
    <source>
        <dbReference type="EMBL" id="QNP53621.1"/>
    </source>
</evidence>
<name>A0A7H0GZA5_9BACT</name>
<sequence length="133" mass="14321">MDSTAQTPQTPLTPTIPLDVTDQQNAALLDDTLKLLNGGVPDQADKHGLAEIDRWIEVLSASERTGLAKILQEMKTLREQLNDSDTEPHAIAETLATLGAEANKVADESNNHFTASLNHLGKVLIKLGSSLSR</sequence>
<evidence type="ECO:0008006" key="3">
    <source>
        <dbReference type="Google" id="ProtNLM"/>
    </source>
</evidence>
<proteinExistence type="predicted"/>
<accession>A0A7H0GZA5</accession>
<protein>
    <recommendedName>
        <fullName evidence="3">DUF4404 family protein</fullName>
    </recommendedName>
</protein>
<reference evidence="1 2" key="1">
    <citation type="submission" date="2020-08" db="EMBL/GenBank/DDBJ databases">
        <title>Genome sequence of Hymenobacter qilianensis JCM 19763T.</title>
        <authorList>
            <person name="Hyun D.-W."/>
            <person name="Bae J.-W."/>
        </authorList>
    </citation>
    <scope>NUCLEOTIDE SEQUENCE [LARGE SCALE GENOMIC DNA]</scope>
    <source>
        <strain evidence="1 2">JCM 19763</strain>
    </source>
</reference>
<dbReference type="Proteomes" id="UP000516093">
    <property type="component" value="Chromosome"/>
</dbReference>